<dbReference type="EMBL" id="QLMG01000046">
    <property type="protein sequence ID" value="RAK11976.1"/>
    <property type="molecule type" value="Genomic_DNA"/>
</dbReference>
<organism evidence="1 2">
    <name type="scientific">Salipiger aestuarii</name>
    <dbReference type="NCBI Taxonomy" id="568098"/>
    <lineage>
        <taxon>Bacteria</taxon>
        <taxon>Pseudomonadati</taxon>
        <taxon>Pseudomonadota</taxon>
        <taxon>Alphaproteobacteria</taxon>
        <taxon>Rhodobacterales</taxon>
        <taxon>Roseobacteraceae</taxon>
        <taxon>Salipiger</taxon>
    </lineage>
</organism>
<accession>A0A327XVR1</accession>
<keyword evidence="2" id="KW-1185">Reference proteome</keyword>
<dbReference type="PROSITE" id="PS51257">
    <property type="entry name" value="PROKAR_LIPOPROTEIN"/>
    <property type="match status" value="1"/>
</dbReference>
<reference evidence="1 2" key="1">
    <citation type="submission" date="2018-06" db="EMBL/GenBank/DDBJ databases">
        <title>Genomic Encyclopedia of Archaeal and Bacterial Type Strains, Phase II (KMG-II): from individual species to whole genera.</title>
        <authorList>
            <person name="Goeker M."/>
        </authorList>
    </citation>
    <scope>NUCLEOTIDE SEQUENCE [LARGE SCALE GENOMIC DNA]</scope>
    <source>
        <strain evidence="1 2">DSM 22011</strain>
    </source>
</reference>
<dbReference type="Proteomes" id="UP000249165">
    <property type="component" value="Unassembled WGS sequence"/>
</dbReference>
<proteinExistence type="predicted"/>
<dbReference type="RefSeq" id="WP_111551064.1">
    <property type="nucleotide sequence ID" value="NZ_LIQE01000044.1"/>
</dbReference>
<dbReference type="OrthoDB" id="5339359at2"/>
<evidence type="ECO:0000313" key="1">
    <source>
        <dbReference type="EMBL" id="RAK11976.1"/>
    </source>
</evidence>
<comment type="caution">
    <text evidence="1">The sequence shown here is derived from an EMBL/GenBank/DDBJ whole genome shotgun (WGS) entry which is preliminary data.</text>
</comment>
<sequence length="200" mass="22404">MKSLIAAGLVFALGACAGDRPPRAMHIAAEETPEARLSEVTAALRALGPGVDPAEAARAADIALRDPLHWAREWDVTDPPLIHNFKVVNGFRDKGVCQDWADALEIALHAQRFRTLDLHRAIANGRTLSLEHATVVVTASGQDWSQGLVLDPWRLGQGRLWWGRVDADPRYDWESRESYRAWRDAWQARSRQAQRPDAFR</sequence>
<evidence type="ECO:0000313" key="2">
    <source>
        <dbReference type="Proteomes" id="UP000249165"/>
    </source>
</evidence>
<gene>
    <name evidence="1" type="ORF">ATI53_104628</name>
</gene>
<name>A0A327XVR1_9RHOB</name>
<dbReference type="AlphaFoldDB" id="A0A327XVR1"/>
<protein>
    <submittedName>
        <fullName evidence="1">Uncharacterized protein</fullName>
    </submittedName>
</protein>